<sequence length="159" mass="17113">MATPLALRAYKTSVGLPHSRLPTPRTSSHSHIHLLSSSSRPPSTRLLLSALPDTATTMGAMHQKIWLVTGTSSGFGKRLVLSILARGDCVIATARNLEKLRATFPAAERSRLCLLQLDVSDSAEVVQQRMKEALSLWGRIDVVVNNAGYGVKAVLEEGG</sequence>
<evidence type="ECO:0000313" key="2">
    <source>
        <dbReference type="Proteomes" id="UP001144978"/>
    </source>
</evidence>
<dbReference type="Proteomes" id="UP001144978">
    <property type="component" value="Unassembled WGS sequence"/>
</dbReference>
<gene>
    <name evidence="1" type="ORF">NUW54_g14251</name>
</gene>
<organism evidence="1 2">
    <name type="scientific">Trametes sanguinea</name>
    <dbReference type="NCBI Taxonomy" id="158606"/>
    <lineage>
        <taxon>Eukaryota</taxon>
        <taxon>Fungi</taxon>
        <taxon>Dikarya</taxon>
        <taxon>Basidiomycota</taxon>
        <taxon>Agaricomycotina</taxon>
        <taxon>Agaricomycetes</taxon>
        <taxon>Polyporales</taxon>
        <taxon>Polyporaceae</taxon>
        <taxon>Trametes</taxon>
    </lineage>
</organism>
<protein>
    <submittedName>
        <fullName evidence="1">Uncharacterized protein</fullName>
    </submittedName>
</protein>
<name>A0ACC1MDG3_9APHY</name>
<reference evidence="1" key="1">
    <citation type="submission" date="2022-08" db="EMBL/GenBank/DDBJ databases">
        <title>Genome Sequence of Pycnoporus sanguineus.</title>
        <authorList>
            <person name="Buettner E."/>
        </authorList>
    </citation>
    <scope>NUCLEOTIDE SEQUENCE</scope>
    <source>
        <strain evidence="1">CG-C14</strain>
    </source>
</reference>
<keyword evidence="2" id="KW-1185">Reference proteome</keyword>
<comment type="caution">
    <text evidence="1">The sequence shown here is derived from an EMBL/GenBank/DDBJ whole genome shotgun (WGS) entry which is preliminary data.</text>
</comment>
<dbReference type="EMBL" id="JANSHE010007192">
    <property type="protein sequence ID" value="KAJ2964175.1"/>
    <property type="molecule type" value="Genomic_DNA"/>
</dbReference>
<accession>A0ACC1MDG3</accession>
<evidence type="ECO:0000313" key="1">
    <source>
        <dbReference type="EMBL" id="KAJ2964175.1"/>
    </source>
</evidence>
<proteinExistence type="predicted"/>